<proteinExistence type="predicted"/>
<accession>A0A6J1QIW7</accession>
<dbReference type="RefSeq" id="XP_024880530.1">
    <property type="nucleotide sequence ID" value="XM_025024762.1"/>
</dbReference>
<dbReference type="GeneID" id="112460180"/>
<organism evidence="1 2">
    <name type="scientific">Temnothorax curvispinosus</name>
    <dbReference type="NCBI Taxonomy" id="300111"/>
    <lineage>
        <taxon>Eukaryota</taxon>
        <taxon>Metazoa</taxon>
        <taxon>Ecdysozoa</taxon>
        <taxon>Arthropoda</taxon>
        <taxon>Hexapoda</taxon>
        <taxon>Insecta</taxon>
        <taxon>Pterygota</taxon>
        <taxon>Neoptera</taxon>
        <taxon>Endopterygota</taxon>
        <taxon>Hymenoptera</taxon>
        <taxon>Apocrita</taxon>
        <taxon>Aculeata</taxon>
        <taxon>Formicoidea</taxon>
        <taxon>Formicidae</taxon>
        <taxon>Myrmicinae</taxon>
        <taxon>Temnothorax</taxon>
    </lineage>
</organism>
<name>A0A6J1QIW7_9HYME</name>
<sequence>MLDTEPTTNPIRFSGLISQILSYGTVLIRSANTNVTESANIISRLAEEIKHIPQEPSMLCAVSVANPLSDYTAEIWCQPQGQARGPWIRGVPLPLPVWAHYESPALTVSTVEQYEELAGSVELETQRLLREHRYDTIGNFLRFYRDYTASGESALDRFYRKYQPLITHEHHTCVGLGFELLHRLTGLNKRFPGIASGLYLVSCEETIGDIAGYVGGPPAADSGEKEHVLVCLKIEIGERRGVMLLDPGYHVARVITVMADKLYPHTGWFTQSDEPTCKKEYNYCLCADDPDYVEWHERKTRPGALETTQVALIYVARPYLTAIDVTERRNLVYNQRSLLARDTKGHVTAGIYFPVVLDINNRQTFTIFYQTGNGKKRVKMEFNKFCGSRKINPDTEEMEMIAECARQLNISQDILVDILSALATVMSNSSFVAQLLAINATINTLAEDN</sequence>
<keyword evidence="1" id="KW-1185">Reference proteome</keyword>
<protein>
    <submittedName>
        <fullName evidence="2">Uncharacterized protein LOC112460180</fullName>
    </submittedName>
</protein>
<evidence type="ECO:0000313" key="2">
    <source>
        <dbReference type="RefSeq" id="XP_024880530.1"/>
    </source>
</evidence>
<dbReference type="AlphaFoldDB" id="A0A6J1QIW7"/>
<dbReference type="OrthoDB" id="7458733at2759"/>
<evidence type="ECO:0000313" key="1">
    <source>
        <dbReference type="Proteomes" id="UP000504618"/>
    </source>
</evidence>
<reference evidence="2" key="1">
    <citation type="submission" date="2025-08" db="UniProtKB">
        <authorList>
            <consortium name="RefSeq"/>
        </authorList>
    </citation>
    <scope>IDENTIFICATION</scope>
    <source>
        <tissue evidence="2">Whole body</tissue>
    </source>
</reference>
<gene>
    <name evidence="2" type="primary">LOC112460180</name>
</gene>
<dbReference type="Proteomes" id="UP000504618">
    <property type="component" value="Unplaced"/>
</dbReference>